<evidence type="ECO:0000313" key="8">
    <source>
        <dbReference type="EMBL" id="MBB5872041.1"/>
    </source>
</evidence>
<keyword evidence="5 7" id="KW-0472">Membrane</keyword>
<reference evidence="8 9" key="1">
    <citation type="submission" date="2020-08" db="EMBL/GenBank/DDBJ databases">
        <title>Sequencing the genomes of 1000 actinobacteria strains.</title>
        <authorList>
            <person name="Klenk H.-P."/>
        </authorList>
    </citation>
    <scope>NUCLEOTIDE SEQUENCE [LARGE SCALE GENOMIC DNA]</scope>
    <source>
        <strain evidence="8 9">DSM 45362</strain>
    </source>
</reference>
<evidence type="ECO:0000256" key="4">
    <source>
        <dbReference type="ARBA" id="ARBA00023065"/>
    </source>
</evidence>
<dbReference type="NCBIfam" id="NF009967">
    <property type="entry name" value="PRK13430.1"/>
    <property type="match status" value="1"/>
</dbReference>
<dbReference type="RefSeq" id="WP_184841353.1">
    <property type="nucleotide sequence ID" value="NZ_JACHMN010000003.1"/>
</dbReference>
<keyword evidence="2 7" id="KW-0813">Transport</keyword>
<proteinExistence type="inferred from homology"/>
<evidence type="ECO:0000256" key="6">
    <source>
        <dbReference type="ARBA" id="ARBA00023310"/>
    </source>
</evidence>
<dbReference type="EMBL" id="JACHMN010000003">
    <property type="protein sequence ID" value="MBB5872041.1"/>
    <property type="molecule type" value="Genomic_DNA"/>
</dbReference>
<comment type="function">
    <text evidence="7">F(1)F(0) ATP synthase produces ATP from ADP in the presence of a proton or sodium gradient. F-type ATPases consist of two structural domains, F(1) containing the extramembraneous catalytic core and F(0) containing the membrane proton channel, linked together by a central stalk and a peripheral stalk. During catalysis, ATP synthesis in the catalytic domain of F(1) is coupled via a rotary mechanism of the central stalk subunits to proton translocation.</text>
</comment>
<organism evidence="8 9">
    <name type="scientific">Allocatelliglobosispora scoriae</name>
    <dbReference type="NCBI Taxonomy" id="643052"/>
    <lineage>
        <taxon>Bacteria</taxon>
        <taxon>Bacillati</taxon>
        <taxon>Actinomycetota</taxon>
        <taxon>Actinomycetes</taxon>
        <taxon>Micromonosporales</taxon>
        <taxon>Micromonosporaceae</taxon>
        <taxon>Allocatelliglobosispora</taxon>
    </lineage>
</organism>
<keyword evidence="4 7" id="KW-0406">Ion transport</keyword>
<dbReference type="GO" id="GO:0005886">
    <property type="term" value="C:plasma membrane"/>
    <property type="evidence" value="ECO:0007669"/>
    <property type="project" value="UniProtKB-SubCell"/>
</dbReference>
<keyword evidence="6 7" id="KW-0066">ATP synthesis</keyword>
<comment type="function">
    <text evidence="7">This protein is part of the stalk that links CF(0) to CF(1). It either transmits conformational changes from CF(0) to CF(1) or is implicated in proton conduction.</text>
</comment>
<keyword evidence="7" id="KW-0139">CF(1)</keyword>
<evidence type="ECO:0000256" key="2">
    <source>
        <dbReference type="ARBA" id="ARBA00022448"/>
    </source>
</evidence>
<comment type="subcellular location">
    <subcellularLocation>
        <location evidence="7">Cell membrane</location>
        <topology evidence="7">Peripheral membrane protein</topology>
    </subcellularLocation>
    <subcellularLocation>
        <location evidence="1">Membrane</location>
    </subcellularLocation>
</comment>
<keyword evidence="7" id="KW-1003">Cell membrane</keyword>
<name>A0A841BZF5_9ACTN</name>
<dbReference type="GO" id="GO:0046933">
    <property type="term" value="F:proton-transporting ATP synthase activity, rotational mechanism"/>
    <property type="evidence" value="ECO:0007669"/>
    <property type="project" value="UniProtKB-UniRule"/>
</dbReference>
<dbReference type="Pfam" id="PF00213">
    <property type="entry name" value="OSCP"/>
    <property type="match status" value="1"/>
</dbReference>
<dbReference type="AlphaFoldDB" id="A0A841BZF5"/>
<accession>A0A841BZF5</accession>
<dbReference type="Proteomes" id="UP000587527">
    <property type="component" value="Unassembled WGS sequence"/>
</dbReference>
<sequence>MQAASRESYAAALAALNAYAGRSDATAVAGTAKEILSVASVLAGEPRLRRALIDPSRTGDDRGELLGSVLGGKIGTDAVDLLKALVAGRWSSPTELLTAIEQLGVDGLLASAEASGDLAEVEDELFRFGQVVSGTPQLAATIGDSTLAVDRRVALATELLEGKAKPATVTLAQQSVRGFGGRSFASALSKLVEAAAERRERDVAYVTVAEPLSEAEEQRLGASLAQRYGREVSVKVTVDPDVLGGVRVLIGSDLYDGTVARRLADVRASLA</sequence>
<evidence type="ECO:0000256" key="5">
    <source>
        <dbReference type="ARBA" id="ARBA00023136"/>
    </source>
</evidence>
<comment type="similarity">
    <text evidence="7">Belongs to the ATPase delta chain family.</text>
</comment>
<dbReference type="PANTHER" id="PTHR11910">
    <property type="entry name" value="ATP SYNTHASE DELTA CHAIN"/>
    <property type="match status" value="1"/>
</dbReference>
<gene>
    <name evidence="7" type="primary">atpH</name>
    <name evidence="8" type="ORF">F4553_005475</name>
</gene>
<comment type="caution">
    <text evidence="8">The sequence shown here is derived from an EMBL/GenBank/DDBJ whole genome shotgun (WGS) entry which is preliminary data.</text>
</comment>
<dbReference type="GO" id="GO:0045259">
    <property type="term" value="C:proton-transporting ATP synthase complex"/>
    <property type="evidence" value="ECO:0007669"/>
    <property type="project" value="UniProtKB-KW"/>
</dbReference>
<keyword evidence="9" id="KW-1185">Reference proteome</keyword>
<evidence type="ECO:0000313" key="9">
    <source>
        <dbReference type="Proteomes" id="UP000587527"/>
    </source>
</evidence>
<evidence type="ECO:0000256" key="3">
    <source>
        <dbReference type="ARBA" id="ARBA00022781"/>
    </source>
</evidence>
<evidence type="ECO:0000256" key="1">
    <source>
        <dbReference type="ARBA" id="ARBA00004370"/>
    </source>
</evidence>
<keyword evidence="3 7" id="KW-0375">Hydrogen ion transport</keyword>
<protein>
    <recommendedName>
        <fullName evidence="7">ATP synthase subunit delta</fullName>
    </recommendedName>
    <alternativeName>
        <fullName evidence="7">ATP synthase F(1) sector subunit delta</fullName>
    </alternativeName>
    <alternativeName>
        <fullName evidence="7">F-type ATPase subunit delta</fullName>
        <shortName evidence="7">F-ATPase subunit delta</shortName>
    </alternativeName>
</protein>
<dbReference type="HAMAP" id="MF_01416">
    <property type="entry name" value="ATP_synth_delta_bact"/>
    <property type="match status" value="1"/>
</dbReference>
<evidence type="ECO:0000256" key="7">
    <source>
        <dbReference type="HAMAP-Rule" id="MF_01416"/>
    </source>
</evidence>
<dbReference type="InterPro" id="IPR000711">
    <property type="entry name" value="ATPase_OSCP/dsu"/>
</dbReference>